<evidence type="ECO:0000256" key="2">
    <source>
        <dbReference type="ARBA" id="ARBA00022516"/>
    </source>
</evidence>
<dbReference type="Gene3D" id="3.40.50.720">
    <property type="entry name" value="NAD(P)-binding Rossmann-like Domain"/>
    <property type="match status" value="1"/>
</dbReference>
<evidence type="ECO:0000256" key="9">
    <source>
        <dbReference type="HAMAP-Rule" id="MF_01838"/>
    </source>
</evidence>
<gene>
    <name evidence="9" type="primary">fabV</name>
    <name evidence="13" type="ORF">IAA96_01660</name>
</gene>
<evidence type="ECO:0000256" key="1">
    <source>
        <dbReference type="ARBA" id="ARBA00011245"/>
    </source>
</evidence>
<organism evidence="13 14">
    <name type="scientific">Candidatus Avitreponema avistercoris</name>
    <dbReference type="NCBI Taxonomy" id="2840705"/>
    <lineage>
        <taxon>Bacteria</taxon>
        <taxon>Pseudomonadati</taxon>
        <taxon>Spirochaetota</taxon>
        <taxon>Spirochaetia</taxon>
        <taxon>Spirochaetales</taxon>
        <taxon>Candidatus Avitreponema</taxon>
    </lineage>
</organism>
<reference evidence="13" key="2">
    <citation type="journal article" date="2021" name="PeerJ">
        <title>Extensive microbial diversity within the chicken gut microbiome revealed by metagenomics and culture.</title>
        <authorList>
            <person name="Gilroy R."/>
            <person name="Ravi A."/>
            <person name="Getino M."/>
            <person name="Pursley I."/>
            <person name="Horton D.L."/>
            <person name="Alikhan N.F."/>
            <person name="Baker D."/>
            <person name="Gharbi K."/>
            <person name="Hall N."/>
            <person name="Watson M."/>
            <person name="Adriaenssens E.M."/>
            <person name="Foster-Nyarko E."/>
            <person name="Jarju S."/>
            <person name="Secka A."/>
            <person name="Antonio M."/>
            <person name="Oren A."/>
            <person name="Chaudhuri R.R."/>
            <person name="La Ragione R."/>
            <person name="Hildebrand F."/>
            <person name="Pallen M.J."/>
        </authorList>
    </citation>
    <scope>NUCLEOTIDE SEQUENCE</scope>
    <source>
        <strain evidence="13">B3-4054</strain>
    </source>
</reference>
<dbReference type="NCBIfam" id="NF010177">
    <property type="entry name" value="PRK13656.1"/>
    <property type="match status" value="1"/>
</dbReference>
<keyword evidence="5 9" id="KW-0520">NAD</keyword>
<keyword evidence="4 9" id="KW-0560">Oxidoreductase</keyword>
<dbReference type="GO" id="GO:0006633">
    <property type="term" value="P:fatty acid biosynthetic process"/>
    <property type="evidence" value="ECO:0007669"/>
    <property type="project" value="UniProtKB-UniRule"/>
</dbReference>
<dbReference type="Pfam" id="PF12242">
    <property type="entry name" value="Eno-Rase_NADH_b"/>
    <property type="match status" value="1"/>
</dbReference>
<feature type="domain" description="Enoyl reductase FAD binding" evidence="10">
    <location>
        <begin position="325"/>
        <end position="388"/>
    </location>
</feature>
<dbReference type="GO" id="GO:0050343">
    <property type="term" value="F:trans-2-enoyl-CoA reductase (NADH) activity"/>
    <property type="evidence" value="ECO:0007669"/>
    <property type="project" value="UniProtKB-UniRule"/>
</dbReference>
<comment type="function">
    <text evidence="9">Involved in the fatty acid synthesis (FAS II). Catalyzes the reduction of a carbon-carbon double bond in an enoyl moiety that is covalently linked to a coenzyme A (CoA).</text>
</comment>
<dbReference type="AlphaFoldDB" id="A0A9D9ELP6"/>
<evidence type="ECO:0000256" key="8">
    <source>
        <dbReference type="ARBA" id="ARBA00048302"/>
    </source>
</evidence>
<feature type="domain" description="Trans-2-enoyl-CoA reductase catalytic" evidence="11">
    <location>
        <begin position="83"/>
        <end position="318"/>
    </location>
</feature>
<evidence type="ECO:0000313" key="14">
    <source>
        <dbReference type="Proteomes" id="UP000823616"/>
    </source>
</evidence>
<keyword evidence="7 9" id="KW-0275">Fatty acid biosynthesis</keyword>
<evidence type="ECO:0000256" key="5">
    <source>
        <dbReference type="ARBA" id="ARBA00023027"/>
    </source>
</evidence>
<evidence type="ECO:0000259" key="10">
    <source>
        <dbReference type="Pfam" id="PF07055"/>
    </source>
</evidence>
<dbReference type="PANTHER" id="PTHR37480:SF1">
    <property type="entry name" value="ENOYL-[ACYL-CARRIER-PROTEIN] REDUCTASE [NADH]"/>
    <property type="match status" value="1"/>
</dbReference>
<dbReference type="InterPro" id="IPR050048">
    <property type="entry name" value="FabV-like_NADH_b"/>
</dbReference>
<dbReference type="PANTHER" id="PTHR37480">
    <property type="entry name" value="ENOYL-[ACYL-CARRIER-PROTEIN] REDUCTASE [NADH]"/>
    <property type="match status" value="1"/>
</dbReference>
<accession>A0A9D9ELP6</accession>
<evidence type="ECO:0000256" key="6">
    <source>
        <dbReference type="ARBA" id="ARBA00023098"/>
    </source>
</evidence>
<feature type="active site" description="Proton donor" evidence="9">
    <location>
        <position position="236"/>
    </location>
</feature>
<dbReference type="HAMAP" id="MF_01838">
    <property type="entry name" value="FabV_reductase"/>
    <property type="match status" value="1"/>
</dbReference>
<feature type="binding site" evidence="9">
    <location>
        <begin position="112"/>
        <end position="113"/>
    </location>
    <ligand>
        <name>NAD(+)</name>
        <dbReference type="ChEBI" id="CHEBI:57540"/>
    </ligand>
</feature>
<feature type="domain" description="Trans-2-enoyl-CoA reductase-like NAD(P)H binding" evidence="12">
    <location>
        <begin position="2"/>
        <end position="81"/>
    </location>
</feature>
<dbReference type="InterPro" id="IPR024910">
    <property type="entry name" value="Enoyl-CoA_Rdtase_cat_dom"/>
</dbReference>
<keyword evidence="2 9" id="KW-0444">Lipid biosynthesis</keyword>
<comment type="caution">
    <text evidence="9">Lacks conserved residue(s) required for the propagation of feature annotation.</text>
</comment>
<dbReference type="InterPro" id="IPR024906">
    <property type="entry name" value="Eno_Rdtase_FAD-bd_dom"/>
</dbReference>
<evidence type="ECO:0000256" key="7">
    <source>
        <dbReference type="ARBA" id="ARBA00023160"/>
    </source>
</evidence>
<evidence type="ECO:0000256" key="3">
    <source>
        <dbReference type="ARBA" id="ARBA00022832"/>
    </source>
</evidence>
<sequence>MIIKPMVRSNICLNAHPAGCAKSVQDQIAYVKAQKHSASSSPKNVLVLGCSGGYGLASRIVAAFGYGAATFGVSLEKAGTETKGGTPGWYNNLAFDQAAAAEGLTALTFNGDAFSDAVKTEIVEAARARGIRFDLVVYSLASPVRTDPDSGVMYKSVIKPVGAPFSGKTFDPMTGDIKEISAEPATEDEIAQTVKVMGGEDWARWISHLADGGVLADGVITVAYSYVGPEVSQAIYRRGTIGRAKEHLEKTAAELNQKMAAYRGSAYVSVNKGLITRASAVIPIIPLYLSVLFKVMKRRGTHEGCIEQMNRLFAERLYTGGAIPVDEENRIRIDDWEMDPEVQAEVSEIMPKVTAENIAELADLAGYKHDFLATSGFDIAGVDYEKDVPRLDTL</sequence>
<dbReference type="EMBL" id="JADIMS010000029">
    <property type="protein sequence ID" value="MBO8449794.1"/>
    <property type="molecule type" value="Genomic_DNA"/>
</dbReference>
<dbReference type="Proteomes" id="UP000823616">
    <property type="component" value="Unassembled WGS sequence"/>
</dbReference>
<reference evidence="13" key="1">
    <citation type="submission" date="2020-10" db="EMBL/GenBank/DDBJ databases">
        <authorList>
            <person name="Gilroy R."/>
        </authorList>
    </citation>
    <scope>NUCLEOTIDE SEQUENCE</scope>
    <source>
        <strain evidence="13">B3-4054</strain>
    </source>
</reference>
<keyword evidence="3 9" id="KW-0276">Fatty acid metabolism</keyword>
<evidence type="ECO:0000256" key="4">
    <source>
        <dbReference type="ARBA" id="ARBA00023002"/>
    </source>
</evidence>
<evidence type="ECO:0000313" key="13">
    <source>
        <dbReference type="EMBL" id="MBO8449794.1"/>
    </source>
</evidence>
<feature type="binding site" evidence="9">
    <location>
        <position position="245"/>
    </location>
    <ligand>
        <name>NAD(+)</name>
        <dbReference type="ChEBI" id="CHEBI:57540"/>
    </ligand>
</feature>
<dbReference type="GO" id="GO:0004318">
    <property type="term" value="F:enoyl-[acyl-carrier-protein] reductase (NADH) activity"/>
    <property type="evidence" value="ECO:0007669"/>
    <property type="project" value="TreeGrafter"/>
</dbReference>
<name>A0A9D9ELP6_9SPIR</name>
<keyword evidence="6 9" id="KW-0443">Lipid metabolism</keyword>
<feature type="binding site" evidence="9">
    <location>
        <position position="226"/>
    </location>
    <ligand>
        <name>substrate</name>
    </ligand>
</feature>
<proteinExistence type="inferred from homology"/>
<dbReference type="EC" id="1.3.1.44" evidence="9"/>
<dbReference type="Pfam" id="PF07055">
    <property type="entry name" value="Eno-Rase_FAD_bd"/>
    <property type="match status" value="1"/>
</dbReference>
<feature type="site" description="Plays an important role in discriminating NADH against NADPH" evidence="9">
    <location>
        <position position="76"/>
    </location>
</feature>
<dbReference type="NCBIfam" id="NF043048">
    <property type="entry name" value="EnoyACPredFabV"/>
    <property type="match status" value="1"/>
</dbReference>
<feature type="binding site" evidence="9">
    <location>
        <begin position="75"/>
        <end position="76"/>
    </location>
    <ligand>
        <name>NAD(+)</name>
        <dbReference type="ChEBI" id="CHEBI:57540"/>
    </ligand>
</feature>
<evidence type="ECO:0000259" key="12">
    <source>
        <dbReference type="Pfam" id="PF12242"/>
    </source>
</evidence>
<evidence type="ECO:0000259" key="11">
    <source>
        <dbReference type="Pfam" id="PF12241"/>
    </source>
</evidence>
<comment type="catalytic activity">
    <reaction evidence="8 9">
        <text>a 2,3-saturated acyl-CoA + NAD(+) = a (2E)-enoyl-CoA + NADH + H(+)</text>
        <dbReference type="Rhea" id="RHEA:18177"/>
        <dbReference type="ChEBI" id="CHEBI:15378"/>
        <dbReference type="ChEBI" id="CHEBI:57540"/>
        <dbReference type="ChEBI" id="CHEBI:57945"/>
        <dbReference type="ChEBI" id="CHEBI:58856"/>
        <dbReference type="ChEBI" id="CHEBI:65111"/>
        <dbReference type="EC" id="1.3.1.44"/>
    </reaction>
</comment>
<comment type="pathway">
    <text evidence="9">Lipid metabolism; fatty acid biosynthesis.</text>
</comment>
<feature type="binding site" evidence="9">
    <location>
        <begin position="140"/>
        <end position="141"/>
    </location>
    <ligand>
        <name>NAD(+)</name>
        <dbReference type="ChEBI" id="CHEBI:57540"/>
    </ligand>
</feature>
<protein>
    <recommendedName>
        <fullName evidence="9">Trans-2-enoyl-CoA reductase [NADH]</fullName>
        <shortName evidence="9">TER</shortName>
        <ecNumber evidence="9">1.3.1.44</ecNumber>
    </recommendedName>
</protein>
<comment type="caution">
    <text evidence="13">The sequence shown here is derived from an EMBL/GenBank/DDBJ whole genome shotgun (WGS) entry which is preliminary data.</text>
</comment>
<comment type="similarity">
    <text evidence="9">Belongs to the TER reductase family.</text>
</comment>
<dbReference type="GO" id="GO:0051287">
    <property type="term" value="F:NAD binding"/>
    <property type="evidence" value="ECO:0007669"/>
    <property type="project" value="UniProtKB-UniRule"/>
</dbReference>
<dbReference type="Pfam" id="PF12241">
    <property type="entry name" value="Enoyl_reductase"/>
    <property type="match status" value="1"/>
</dbReference>
<dbReference type="InterPro" id="IPR010758">
    <property type="entry name" value="Trans-2-enoyl-CoA_reductase"/>
</dbReference>
<feature type="binding site" evidence="9">
    <location>
        <begin position="274"/>
        <end position="276"/>
    </location>
    <ligand>
        <name>NAD(+)</name>
        <dbReference type="ChEBI" id="CHEBI:57540"/>
    </ligand>
</feature>
<comment type="subunit">
    <text evidence="1 9">Monomer.</text>
</comment>